<keyword evidence="2" id="KW-1185">Reference proteome</keyword>
<sequence>MEGSNLQLSHSIGCDPMLLACLVPHIKHDSSVTEMDVHGREQLRLSHSIKLRLRYRNMSPYLISKRSSSVARMDVHGREQLRQGR</sequence>
<organism evidence="1 2">
    <name type="scientific">Araneus ventricosus</name>
    <name type="common">Orbweaver spider</name>
    <name type="synonym">Epeira ventricosa</name>
    <dbReference type="NCBI Taxonomy" id="182803"/>
    <lineage>
        <taxon>Eukaryota</taxon>
        <taxon>Metazoa</taxon>
        <taxon>Ecdysozoa</taxon>
        <taxon>Arthropoda</taxon>
        <taxon>Chelicerata</taxon>
        <taxon>Arachnida</taxon>
        <taxon>Araneae</taxon>
        <taxon>Araneomorphae</taxon>
        <taxon>Entelegynae</taxon>
        <taxon>Araneoidea</taxon>
        <taxon>Araneidae</taxon>
        <taxon>Araneus</taxon>
    </lineage>
</organism>
<protein>
    <submittedName>
        <fullName evidence="1">Uncharacterized protein</fullName>
    </submittedName>
</protein>
<evidence type="ECO:0000313" key="2">
    <source>
        <dbReference type="Proteomes" id="UP000499080"/>
    </source>
</evidence>
<accession>A0A4Y2V7U5</accession>
<proteinExistence type="predicted"/>
<name>A0A4Y2V7U5_ARAVE</name>
<gene>
    <name evidence="1" type="ORF">AVEN_90096_1</name>
</gene>
<evidence type="ECO:0000313" key="1">
    <source>
        <dbReference type="EMBL" id="GBO19750.1"/>
    </source>
</evidence>
<reference evidence="1 2" key="1">
    <citation type="journal article" date="2019" name="Sci. Rep.">
        <title>Orb-weaving spider Araneus ventricosus genome elucidates the spidroin gene catalogue.</title>
        <authorList>
            <person name="Kono N."/>
            <person name="Nakamura H."/>
            <person name="Ohtoshi R."/>
            <person name="Moran D.A.P."/>
            <person name="Shinohara A."/>
            <person name="Yoshida Y."/>
            <person name="Fujiwara M."/>
            <person name="Mori M."/>
            <person name="Tomita M."/>
            <person name="Arakawa K."/>
        </authorList>
    </citation>
    <scope>NUCLEOTIDE SEQUENCE [LARGE SCALE GENOMIC DNA]</scope>
</reference>
<dbReference type="Proteomes" id="UP000499080">
    <property type="component" value="Unassembled WGS sequence"/>
</dbReference>
<dbReference type="EMBL" id="BGPR01043194">
    <property type="protein sequence ID" value="GBO19750.1"/>
    <property type="molecule type" value="Genomic_DNA"/>
</dbReference>
<dbReference type="AlphaFoldDB" id="A0A4Y2V7U5"/>
<comment type="caution">
    <text evidence="1">The sequence shown here is derived from an EMBL/GenBank/DDBJ whole genome shotgun (WGS) entry which is preliminary data.</text>
</comment>